<sequence length="189" mass="21802">MSKRNLADKWEVAITPEQFMEGMTQNKEAFHDGHILFNWTDLEDHEFFKLLQHRDDLRSIIIAADWCGDVVRNIPVVFRAFEEAAIPTRVLILEEHQDVMDEYLTMGGRSVPIVIITDTGGHVLGQWGPRPQHVQELMVAFRQENPDREAPDYKEKMAEVRKGMMERYGEGSASHAMVIRELRELLSGV</sequence>
<dbReference type="KEGG" id="pbv:AR543_21105"/>
<gene>
    <name evidence="1" type="ORF">AR543_21105</name>
</gene>
<dbReference type="Gene3D" id="3.40.30.10">
    <property type="entry name" value="Glutaredoxin"/>
    <property type="match status" value="1"/>
</dbReference>
<dbReference type="SUPFAM" id="SSF52833">
    <property type="entry name" value="Thioredoxin-like"/>
    <property type="match status" value="1"/>
</dbReference>
<proteinExistence type="predicted"/>
<dbReference type="AlphaFoldDB" id="A0A172ZKT0"/>
<name>A0A172ZKT0_9BACL</name>
<reference evidence="1 2" key="2">
    <citation type="journal article" date="2016" name="Int. J. Syst. Evol. Microbiol.">
        <title>Paenibacillus bovis sp. nov., isolated from raw yak (Bos grunniens) milk.</title>
        <authorList>
            <person name="Gao C."/>
            <person name="Han J."/>
            <person name="Liu Z."/>
            <person name="Xu X."/>
            <person name="Hang F."/>
            <person name="Wu Z."/>
        </authorList>
    </citation>
    <scope>NUCLEOTIDE SEQUENCE [LARGE SCALE GENOMIC DNA]</scope>
    <source>
        <strain evidence="1 2">BD3526</strain>
    </source>
</reference>
<organism evidence="1 2">
    <name type="scientific">Paenibacillus bovis</name>
    <dbReference type="NCBI Taxonomy" id="1616788"/>
    <lineage>
        <taxon>Bacteria</taxon>
        <taxon>Bacillati</taxon>
        <taxon>Bacillota</taxon>
        <taxon>Bacilli</taxon>
        <taxon>Bacillales</taxon>
        <taxon>Paenibacillaceae</taxon>
        <taxon>Paenibacillus</taxon>
    </lineage>
</organism>
<dbReference type="EMBL" id="CP013023">
    <property type="protein sequence ID" value="ANF98244.1"/>
    <property type="molecule type" value="Genomic_DNA"/>
</dbReference>
<dbReference type="Proteomes" id="UP000078148">
    <property type="component" value="Chromosome"/>
</dbReference>
<dbReference type="InterPro" id="IPR036249">
    <property type="entry name" value="Thioredoxin-like_sf"/>
</dbReference>
<dbReference type="RefSeq" id="WP_060536321.1">
    <property type="nucleotide sequence ID" value="NZ_CP013023.1"/>
</dbReference>
<evidence type="ECO:0000313" key="1">
    <source>
        <dbReference type="EMBL" id="ANF98244.1"/>
    </source>
</evidence>
<evidence type="ECO:0000313" key="2">
    <source>
        <dbReference type="Proteomes" id="UP000078148"/>
    </source>
</evidence>
<accession>A0A172ZKT0</accession>
<dbReference type="STRING" id="1616788.AR543_21105"/>
<protein>
    <recommendedName>
        <fullName evidence="3">Thioredoxin</fullName>
    </recommendedName>
</protein>
<dbReference type="OrthoDB" id="6120799at2"/>
<keyword evidence="2" id="KW-1185">Reference proteome</keyword>
<evidence type="ECO:0008006" key="3">
    <source>
        <dbReference type="Google" id="ProtNLM"/>
    </source>
</evidence>
<reference evidence="2" key="1">
    <citation type="submission" date="2015-10" db="EMBL/GenBank/DDBJ databases">
        <title>Genome of Paenibacillus bovis sp. nov.</title>
        <authorList>
            <person name="Wu Z."/>
            <person name="Gao C."/>
            <person name="Liu Z."/>
            <person name="Zheng H."/>
        </authorList>
    </citation>
    <scope>NUCLEOTIDE SEQUENCE [LARGE SCALE GENOMIC DNA]</scope>
    <source>
        <strain evidence="2">BD3526</strain>
    </source>
</reference>
<dbReference type="Pfam" id="PF14595">
    <property type="entry name" value="Thioredoxin_9"/>
    <property type="match status" value="1"/>
</dbReference>